<gene>
    <name evidence="1" type="ORF">BJ982_000196</name>
</gene>
<dbReference type="EMBL" id="JACHND010000001">
    <property type="protein sequence ID" value="MBB4698652.1"/>
    <property type="molecule type" value="Genomic_DNA"/>
</dbReference>
<dbReference type="RefSeq" id="WP_184875652.1">
    <property type="nucleotide sequence ID" value="NZ_BOOV01000013.1"/>
</dbReference>
<dbReference type="Proteomes" id="UP000542210">
    <property type="component" value="Unassembled WGS sequence"/>
</dbReference>
<proteinExistence type="predicted"/>
<name>A0A7W7D1T6_9ACTN</name>
<protein>
    <submittedName>
        <fullName evidence="1">Uncharacterized protein</fullName>
    </submittedName>
</protein>
<sequence>MALGFSPIAATPALACGDARTPQVKMTMATGMTRHAFMPIEARGFSAP</sequence>
<accession>A0A7W7D1T6</accession>
<evidence type="ECO:0000313" key="1">
    <source>
        <dbReference type="EMBL" id="MBB4698652.1"/>
    </source>
</evidence>
<keyword evidence="2" id="KW-1185">Reference proteome</keyword>
<reference evidence="1 2" key="1">
    <citation type="submission" date="2020-08" db="EMBL/GenBank/DDBJ databases">
        <title>Sequencing the genomes of 1000 actinobacteria strains.</title>
        <authorList>
            <person name="Klenk H.-P."/>
        </authorList>
    </citation>
    <scope>NUCLEOTIDE SEQUENCE [LARGE SCALE GENOMIC DNA]</scope>
    <source>
        <strain evidence="1 2">DSM 45784</strain>
    </source>
</reference>
<organism evidence="1 2">
    <name type="scientific">Sphaerisporangium siamense</name>
    <dbReference type="NCBI Taxonomy" id="795645"/>
    <lineage>
        <taxon>Bacteria</taxon>
        <taxon>Bacillati</taxon>
        <taxon>Actinomycetota</taxon>
        <taxon>Actinomycetes</taxon>
        <taxon>Streptosporangiales</taxon>
        <taxon>Streptosporangiaceae</taxon>
        <taxon>Sphaerisporangium</taxon>
    </lineage>
</organism>
<evidence type="ECO:0000313" key="2">
    <source>
        <dbReference type="Proteomes" id="UP000542210"/>
    </source>
</evidence>
<comment type="caution">
    <text evidence="1">The sequence shown here is derived from an EMBL/GenBank/DDBJ whole genome shotgun (WGS) entry which is preliminary data.</text>
</comment>
<dbReference type="AlphaFoldDB" id="A0A7W7D1T6"/>